<evidence type="ECO:0000259" key="2">
    <source>
        <dbReference type="Pfam" id="PF03184"/>
    </source>
</evidence>
<feature type="compositionally biased region" description="Acidic residues" evidence="1">
    <location>
        <begin position="310"/>
        <end position="319"/>
    </location>
</feature>
<gene>
    <name evidence="3" type="primary">Tigd4</name>
    <name evidence="3" type="ORF">ALELAT_R02672</name>
</gene>
<evidence type="ECO:0000256" key="1">
    <source>
        <dbReference type="SAM" id="MobiDB-lite"/>
    </source>
</evidence>
<dbReference type="InterPro" id="IPR004875">
    <property type="entry name" value="DDE_SF_endonuclease_dom"/>
</dbReference>
<feature type="domain" description="DDE-1" evidence="2">
    <location>
        <begin position="71"/>
        <end position="233"/>
    </location>
</feature>
<feature type="non-terminal residue" evidence="3">
    <location>
        <position position="365"/>
    </location>
</feature>
<dbReference type="GO" id="GO:0003677">
    <property type="term" value="F:DNA binding"/>
    <property type="evidence" value="ECO:0007669"/>
    <property type="project" value="TreeGrafter"/>
</dbReference>
<keyword evidence="4" id="KW-1185">Reference proteome</keyword>
<dbReference type="EMBL" id="VXAV01008575">
    <property type="protein sequence ID" value="NXL91996.1"/>
    <property type="molecule type" value="Genomic_DNA"/>
</dbReference>
<dbReference type="InterPro" id="IPR050863">
    <property type="entry name" value="CenT-Element_Derived"/>
</dbReference>
<name>A0A7L0WKH4_ALELA</name>
<feature type="region of interest" description="Disordered" evidence="1">
    <location>
        <begin position="300"/>
        <end position="330"/>
    </location>
</feature>
<accession>A0A7L0WKH4</accession>
<feature type="non-terminal residue" evidence="3">
    <location>
        <position position="1"/>
    </location>
</feature>
<protein>
    <submittedName>
        <fullName evidence="3">TIGD4 protein</fullName>
    </submittedName>
</protein>
<dbReference type="OrthoDB" id="125347at2759"/>
<evidence type="ECO:0000313" key="4">
    <source>
        <dbReference type="Proteomes" id="UP000562322"/>
    </source>
</evidence>
<evidence type="ECO:0000313" key="3">
    <source>
        <dbReference type="EMBL" id="NXL91996.1"/>
    </source>
</evidence>
<reference evidence="3 4" key="1">
    <citation type="submission" date="2019-09" db="EMBL/GenBank/DDBJ databases">
        <title>Bird 10,000 Genomes (B10K) Project - Family phase.</title>
        <authorList>
            <person name="Zhang G."/>
        </authorList>
    </citation>
    <scope>NUCLEOTIDE SEQUENCE [LARGE SCALE GENOMIC DNA]</scope>
    <source>
        <strain evidence="3">B10K-DU-001-39</strain>
        <tissue evidence="3">Muscle</tissue>
    </source>
</reference>
<dbReference type="GO" id="GO:0005634">
    <property type="term" value="C:nucleus"/>
    <property type="evidence" value="ECO:0007669"/>
    <property type="project" value="TreeGrafter"/>
</dbReference>
<dbReference type="Proteomes" id="UP000562322">
    <property type="component" value="Unassembled WGS sequence"/>
</dbReference>
<dbReference type="PANTHER" id="PTHR19303:SF52">
    <property type="entry name" value="TIGGER TRANSPOSABLE ELEMENT-DERIVED PROTEIN 6"/>
    <property type="match status" value="1"/>
</dbReference>
<dbReference type="PANTHER" id="PTHR19303">
    <property type="entry name" value="TRANSPOSON"/>
    <property type="match status" value="1"/>
</dbReference>
<dbReference type="AlphaFoldDB" id="A0A7L0WKH4"/>
<organism evidence="3 4">
    <name type="scientific">Alectura lathami</name>
    <name type="common">Australian brush turkey</name>
    <dbReference type="NCBI Taxonomy" id="81907"/>
    <lineage>
        <taxon>Eukaryota</taxon>
        <taxon>Metazoa</taxon>
        <taxon>Chordata</taxon>
        <taxon>Craniata</taxon>
        <taxon>Vertebrata</taxon>
        <taxon>Euteleostomi</taxon>
        <taxon>Archelosauria</taxon>
        <taxon>Archosauria</taxon>
        <taxon>Dinosauria</taxon>
        <taxon>Saurischia</taxon>
        <taxon>Theropoda</taxon>
        <taxon>Coelurosauria</taxon>
        <taxon>Aves</taxon>
        <taxon>Neognathae</taxon>
        <taxon>Galloanserae</taxon>
        <taxon>Galliformes</taxon>
        <taxon>Megapodiidae</taxon>
        <taxon>Alectura</taxon>
    </lineage>
</organism>
<dbReference type="Pfam" id="PF03184">
    <property type="entry name" value="DDE_1"/>
    <property type="match status" value="1"/>
</dbReference>
<proteinExistence type="predicted"/>
<sequence length="365" mass="39935">RFKARYGLGPGALPAGEPSGRCQGALPYYLSEYGPENVFNVQETGLLYQLLPQNAFAVQGEACSVGTPNGERVTVAVGASMDGSEKLPLLVVGRSKSPRCFRNARSPPVDYEANGTAWMTSGVFERWMRKLDERFQARQQRVVICVGSLPVHPEVKNLKAVTLVFVPPDSSSCVAMKEGVIRSLKVQYRRCLIQRLVGCLEGNKEFTLTLLDAIEMLHLCWRRVTPEAIVKSFVEAGFKLETKEDGEDTEAESDSDLIARAQAAGVEFPEGFSLEEYAALDDGLATCEMPTNNERAYAEEGAAEQAGTSVDDEDEDEGDPVLGAEQCAPSKTDALGALDTLRRFLTTQNTDDSFHDSLDDLENYI</sequence>
<comment type="caution">
    <text evidence="3">The sequence shown here is derived from an EMBL/GenBank/DDBJ whole genome shotgun (WGS) entry which is preliminary data.</text>
</comment>